<organism evidence="3 4">
    <name type="scientific">Azospirillum griseum</name>
    <dbReference type="NCBI Taxonomy" id="2496639"/>
    <lineage>
        <taxon>Bacteria</taxon>
        <taxon>Pseudomonadati</taxon>
        <taxon>Pseudomonadota</taxon>
        <taxon>Alphaproteobacteria</taxon>
        <taxon>Rhodospirillales</taxon>
        <taxon>Azospirillaceae</taxon>
        <taxon>Azospirillum</taxon>
    </lineage>
</organism>
<dbReference type="PANTHER" id="PTHR11895:SF172">
    <property type="entry name" value="GLUTAMYL-TRNA(GLN) AMIDOTRANSFERASE"/>
    <property type="match status" value="1"/>
</dbReference>
<feature type="domain" description="Amidase" evidence="2">
    <location>
        <begin position="28"/>
        <end position="456"/>
    </location>
</feature>
<keyword evidence="4" id="KW-1185">Reference proteome</keyword>
<evidence type="ECO:0000313" key="3">
    <source>
        <dbReference type="EMBL" id="RTR16898.1"/>
    </source>
</evidence>
<dbReference type="EMBL" id="RXMA01000022">
    <property type="protein sequence ID" value="RTR16898.1"/>
    <property type="molecule type" value="Genomic_DNA"/>
</dbReference>
<feature type="region of interest" description="Disordered" evidence="1">
    <location>
        <begin position="139"/>
        <end position="158"/>
    </location>
</feature>
<keyword evidence="3" id="KW-0378">Hydrolase</keyword>
<evidence type="ECO:0000313" key="4">
    <source>
        <dbReference type="Proteomes" id="UP000277007"/>
    </source>
</evidence>
<dbReference type="RefSeq" id="WP_126618559.1">
    <property type="nucleotide sequence ID" value="NZ_JBHUCY010000050.1"/>
</dbReference>
<accession>A0A3S0R6P5</accession>
<comment type="caution">
    <text evidence="3">The sequence shown here is derived from an EMBL/GenBank/DDBJ whole genome shotgun (WGS) entry which is preliminary data.</text>
</comment>
<dbReference type="PANTHER" id="PTHR11895">
    <property type="entry name" value="TRANSAMIDASE"/>
    <property type="match status" value="1"/>
</dbReference>
<feature type="compositionally biased region" description="Basic and acidic residues" evidence="1">
    <location>
        <begin position="139"/>
        <end position="152"/>
    </location>
</feature>
<dbReference type="NCBIfam" id="NF006631">
    <property type="entry name" value="PRK09201.1"/>
    <property type="match status" value="1"/>
</dbReference>
<dbReference type="InterPro" id="IPR036928">
    <property type="entry name" value="AS_sf"/>
</dbReference>
<dbReference type="InterPro" id="IPR000120">
    <property type="entry name" value="Amidase"/>
</dbReference>
<dbReference type="Gene3D" id="3.90.1300.10">
    <property type="entry name" value="Amidase signature (AS) domain"/>
    <property type="match status" value="1"/>
</dbReference>
<dbReference type="OrthoDB" id="9811471at2"/>
<dbReference type="NCBIfam" id="TIGR02715">
    <property type="entry name" value="amido_AtzE"/>
    <property type="match status" value="1"/>
</dbReference>
<protein>
    <submittedName>
        <fullName evidence="3">AtzE family amidohydrolase</fullName>
    </submittedName>
</protein>
<dbReference type="Pfam" id="PF01425">
    <property type="entry name" value="Amidase"/>
    <property type="match status" value="1"/>
</dbReference>
<sequence length="485" mass="50070">MTAAQALPTSATAIARAVAVGDLSAREVAVAALDRIATEDSRIGAFTDVTAARALAEAEAVDRARAAGEPLGPLAGVPFAVKNLFDLAGLPTRAGSRINRDHPPAATDAALVARMTRAGAVTLGGLNMGEYAYDFTGENAHDGPSRNPHDPTRMSGGSSGGCGAAIAAGFAPLALGSDTNGSIRVPSALCGVFGLKPTYGRLTRAGAFPFCDSLDHLGPFARSAGDLALCYDALQAADGLDAAGTDAAWAGRPPEPTLPELAKGVEGLRVAVAGGYFRQGATAQALDAVDRVARALSAGREVEYPDAQRARAAAFLITNAESAAFHLDRLRSRAAEFDPDTRDRFLAGAMLPAVWLAKAQRFRRWHHDRALELFAGVDLILAPCTPCAAPRLGQKTMMLNGAEVAVRPNLGLYTQPVSFIGLPVAAVPVWGDADAPNPLPVGVQIIAAPWREDLCLRAAAAVEAMGVARAPMASLPAARPDALTP</sequence>
<dbReference type="SUPFAM" id="SSF75304">
    <property type="entry name" value="Amidase signature (AS) enzymes"/>
    <property type="match status" value="1"/>
</dbReference>
<name>A0A3S0R6P5_9PROT</name>
<evidence type="ECO:0000259" key="2">
    <source>
        <dbReference type="Pfam" id="PF01425"/>
    </source>
</evidence>
<gene>
    <name evidence="3" type="ORF">EJ903_19465</name>
</gene>
<dbReference type="Proteomes" id="UP000277007">
    <property type="component" value="Unassembled WGS sequence"/>
</dbReference>
<dbReference type="InterPro" id="IPR014087">
    <property type="entry name" value="Carboxybiuret_hydro_AtzE"/>
</dbReference>
<reference evidence="3 4" key="1">
    <citation type="submission" date="2018-12" db="EMBL/GenBank/DDBJ databases">
        <authorList>
            <person name="Yang Y."/>
        </authorList>
    </citation>
    <scope>NUCLEOTIDE SEQUENCE [LARGE SCALE GENOMIC DNA]</scope>
    <source>
        <strain evidence="3 4">L-25-5w-1</strain>
    </source>
</reference>
<dbReference type="InterPro" id="IPR023631">
    <property type="entry name" value="Amidase_dom"/>
</dbReference>
<dbReference type="AlphaFoldDB" id="A0A3S0R6P5"/>
<evidence type="ECO:0000256" key="1">
    <source>
        <dbReference type="SAM" id="MobiDB-lite"/>
    </source>
</evidence>
<proteinExistence type="predicted"/>
<dbReference type="GO" id="GO:0016787">
    <property type="term" value="F:hydrolase activity"/>
    <property type="evidence" value="ECO:0007669"/>
    <property type="project" value="UniProtKB-KW"/>
</dbReference>